<protein>
    <recommendedName>
        <fullName evidence="4">Calponin-homology (CH) domain-containing protein</fullName>
    </recommendedName>
</protein>
<evidence type="ECO:0000313" key="3">
    <source>
        <dbReference type="Proteomes" id="UP001372338"/>
    </source>
</evidence>
<dbReference type="SUPFAM" id="SSF47576">
    <property type="entry name" value="Calponin-homology domain, CH-domain"/>
    <property type="match status" value="1"/>
</dbReference>
<sequence length="125" mass="13900">MLHVLSWTTKGYCLLLAVACCCFSYYMMTKCVLLLFVTVALSFSVAFVVEDVLQQHGTRLKDLDLESRKAEEVVELSEEEFRLGLRNGIILCNVLKKVVESPYDCAVIPHAAPLSAILEVQGSSQ</sequence>
<feature type="transmembrane region" description="Helical" evidence="1">
    <location>
        <begin position="12"/>
        <end position="28"/>
    </location>
</feature>
<proteinExistence type="predicted"/>
<keyword evidence="3" id="KW-1185">Reference proteome</keyword>
<evidence type="ECO:0000313" key="2">
    <source>
        <dbReference type="EMBL" id="KAK7281782.1"/>
    </source>
</evidence>
<dbReference type="InterPro" id="IPR036872">
    <property type="entry name" value="CH_dom_sf"/>
</dbReference>
<dbReference type="EMBL" id="JAYWIO010000002">
    <property type="protein sequence ID" value="KAK7281782.1"/>
    <property type="molecule type" value="Genomic_DNA"/>
</dbReference>
<feature type="transmembrane region" description="Helical" evidence="1">
    <location>
        <begin position="34"/>
        <end position="53"/>
    </location>
</feature>
<dbReference type="AlphaFoldDB" id="A0AAN9IJQ0"/>
<dbReference type="Proteomes" id="UP001372338">
    <property type="component" value="Unassembled WGS sequence"/>
</dbReference>
<keyword evidence="1" id="KW-1133">Transmembrane helix</keyword>
<reference evidence="2 3" key="1">
    <citation type="submission" date="2024-01" db="EMBL/GenBank/DDBJ databases">
        <title>The genomes of 5 underutilized Papilionoideae crops provide insights into root nodulation and disease resistanc.</title>
        <authorList>
            <person name="Yuan L."/>
        </authorList>
    </citation>
    <scope>NUCLEOTIDE SEQUENCE [LARGE SCALE GENOMIC DNA]</scope>
    <source>
        <strain evidence="2">ZHUSHIDOU_FW_LH</strain>
        <tissue evidence="2">Leaf</tissue>
    </source>
</reference>
<keyword evidence="1" id="KW-0472">Membrane</keyword>
<organism evidence="2 3">
    <name type="scientific">Crotalaria pallida</name>
    <name type="common">Smooth rattlebox</name>
    <name type="synonym">Crotalaria striata</name>
    <dbReference type="NCBI Taxonomy" id="3830"/>
    <lineage>
        <taxon>Eukaryota</taxon>
        <taxon>Viridiplantae</taxon>
        <taxon>Streptophyta</taxon>
        <taxon>Embryophyta</taxon>
        <taxon>Tracheophyta</taxon>
        <taxon>Spermatophyta</taxon>
        <taxon>Magnoliopsida</taxon>
        <taxon>eudicotyledons</taxon>
        <taxon>Gunneridae</taxon>
        <taxon>Pentapetalae</taxon>
        <taxon>rosids</taxon>
        <taxon>fabids</taxon>
        <taxon>Fabales</taxon>
        <taxon>Fabaceae</taxon>
        <taxon>Papilionoideae</taxon>
        <taxon>50 kb inversion clade</taxon>
        <taxon>genistoids sensu lato</taxon>
        <taxon>core genistoids</taxon>
        <taxon>Crotalarieae</taxon>
        <taxon>Crotalaria</taxon>
    </lineage>
</organism>
<keyword evidence="1" id="KW-0812">Transmembrane</keyword>
<name>A0AAN9IJQ0_CROPI</name>
<comment type="caution">
    <text evidence="2">The sequence shown here is derived from an EMBL/GenBank/DDBJ whole genome shotgun (WGS) entry which is preliminary data.</text>
</comment>
<evidence type="ECO:0000256" key="1">
    <source>
        <dbReference type="SAM" id="Phobius"/>
    </source>
</evidence>
<gene>
    <name evidence="2" type="ORF">RIF29_10054</name>
</gene>
<accession>A0AAN9IJQ0</accession>
<evidence type="ECO:0008006" key="4">
    <source>
        <dbReference type="Google" id="ProtNLM"/>
    </source>
</evidence>